<dbReference type="GO" id="GO:0006310">
    <property type="term" value="P:DNA recombination"/>
    <property type="evidence" value="ECO:0007669"/>
    <property type="project" value="InterPro"/>
</dbReference>
<dbReference type="InterPro" id="IPR029710">
    <property type="entry name" value="LIG4"/>
</dbReference>
<dbReference type="GO" id="GO:0006297">
    <property type="term" value="P:nucleotide-excision repair, DNA gap filling"/>
    <property type="evidence" value="ECO:0007669"/>
    <property type="project" value="TreeGrafter"/>
</dbReference>
<dbReference type="Proteomes" id="UP000013827">
    <property type="component" value="Unassembled WGS sequence"/>
</dbReference>
<reference evidence="4" key="2">
    <citation type="submission" date="2024-10" db="UniProtKB">
        <authorList>
            <consortium name="EnsemblProtists"/>
        </authorList>
    </citation>
    <scope>IDENTIFICATION</scope>
</reference>
<feature type="compositionally biased region" description="Polar residues" evidence="2">
    <location>
        <begin position="1"/>
        <end position="11"/>
    </location>
</feature>
<dbReference type="HOGENOM" id="CLU_1613883_0_0_1"/>
<dbReference type="KEGG" id="ehx:EMIHUDRAFT_225124"/>
<evidence type="ECO:0000313" key="4">
    <source>
        <dbReference type="EnsemblProtists" id="EOD37841"/>
    </source>
</evidence>
<feature type="region of interest" description="Disordered" evidence="2">
    <location>
        <begin position="1"/>
        <end position="27"/>
    </location>
</feature>
<dbReference type="PANTHER" id="PTHR45997:SF1">
    <property type="entry name" value="DNA LIGASE 4"/>
    <property type="match status" value="1"/>
</dbReference>
<reference evidence="5" key="1">
    <citation type="journal article" date="2013" name="Nature">
        <title>Pan genome of the phytoplankton Emiliania underpins its global distribution.</title>
        <authorList>
            <person name="Read B.A."/>
            <person name="Kegel J."/>
            <person name="Klute M.J."/>
            <person name="Kuo A."/>
            <person name="Lefebvre S.C."/>
            <person name="Maumus F."/>
            <person name="Mayer C."/>
            <person name="Miller J."/>
            <person name="Monier A."/>
            <person name="Salamov A."/>
            <person name="Young J."/>
            <person name="Aguilar M."/>
            <person name="Claverie J.M."/>
            <person name="Frickenhaus S."/>
            <person name="Gonzalez K."/>
            <person name="Herman E.K."/>
            <person name="Lin Y.C."/>
            <person name="Napier J."/>
            <person name="Ogata H."/>
            <person name="Sarno A.F."/>
            <person name="Shmutz J."/>
            <person name="Schroeder D."/>
            <person name="de Vargas C."/>
            <person name="Verret F."/>
            <person name="von Dassow P."/>
            <person name="Valentin K."/>
            <person name="Van de Peer Y."/>
            <person name="Wheeler G."/>
            <person name="Dacks J.B."/>
            <person name="Delwiche C.F."/>
            <person name="Dyhrman S.T."/>
            <person name="Glockner G."/>
            <person name="John U."/>
            <person name="Richards T."/>
            <person name="Worden A.Z."/>
            <person name="Zhang X."/>
            <person name="Grigoriev I.V."/>
            <person name="Allen A.E."/>
            <person name="Bidle K."/>
            <person name="Borodovsky M."/>
            <person name="Bowler C."/>
            <person name="Brownlee C."/>
            <person name="Cock J.M."/>
            <person name="Elias M."/>
            <person name="Gladyshev V.N."/>
            <person name="Groth M."/>
            <person name="Guda C."/>
            <person name="Hadaegh A."/>
            <person name="Iglesias-Rodriguez M.D."/>
            <person name="Jenkins J."/>
            <person name="Jones B.M."/>
            <person name="Lawson T."/>
            <person name="Leese F."/>
            <person name="Lindquist E."/>
            <person name="Lobanov A."/>
            <person name="Lomsadze A."/>
            <person name="Malik S.B."/>
            <person name="Marsh M.E."/>
            <person name="Mackinder L."/>
            <person name="Mock T."/>
            <person name="Mueller-Roeber B."/>
            <person name="Pagarete A."/>
            <person name="Parker M."/>
            <person name="Probert I."/>
            <person name="Quesneville H."/>
            <person name="Raines C."/>
            <person name="Rensing S.A."/>
            <person name="Riano-Pachon D.M."/>
            <person name="Richier S."/>
            <person name="Rokitta S."/>
            <person name="Shiraiwa Y."/>
            <person name="Soanes D.M."/>
            <person name="van der Giezen M."/>
            <person name="Wahlund T.M."/>
            <person name="Williams B."/>
            <person name="Wilson W."/>
            <person name="Wolfe G."/>
            <person name="Wurch L.L."/>
        </authorList>
    </citation>
    <scope>NUCLEOTIDE SEQUENCE</scope>
</reference>
<dbReference type="STRING" id="2903.R1FQD6"/>
<dbReference type="InterPro" id="IPR012308">
    <property type="entry name" value="DNA_ligase_ATP-dep_N"/>
</dbReference>
<sequence length="165" mass="18349">MLSTTVSNNAGPSVEKRAPSAPGKGSDMPFHKVADCFEGLYRAENRDKRLQLLRKLWKRHGRPDMYPLMRLMLPGMDTKRPNYHLKEKMLAQLYISMLGLPPDSESAKELISWKRPSALSRASAGDFPEKAFAVIESRCPSAESLGPRRELAVADGTPAKQARGI</sequence>
<evidence type="ECO:0000256" key="2">
    <source>
        <dbReference type="SAM" id="MobiDB-lite"/>
    </source>
</evidence>
<dbReference type="GO" id="GO:0003910">
    <property type="term" value="F:DNA ligase (ATP) activity"/>
    <property type="evidence" value="ECO:0007669"/>
    <property type="project" value="InterPro"/>
</dbReference>
<feature type="region of interest" description="Disordered" evidence="2">
    <location>
        <begin position="146"/>
        <end position="165"/>
    </location>
</feature>
<protein>
    <recommendedName>
        <fullName evidence="3">DNA ligase ATP-dependent N-terminal domain-containing protein</fullName>
    </recommendedName>
</protein>
<dbReference type="GeneID" id="17283111"/>
<name>A0A0D3KQ06_EMIH1</name>
<dbReference type="Gene3D" id="1.10.3260.10">
    <property type="entry name" value="DNA ligase, ATP-dependent, N-terminal domain"/>
    <property type="match status" value="1"/>
</dbReference>
<accession>A0A0D3KQ06</accession>
<feature type="domain" description="DNA ligase ATP-dependent N-terminal" evidence="3">
    <location>
        <begin position="29"/>
        <end position="141"/>
    </location>
</feature>
<dbReference type="eggNOG" id="KOG0966">
    <property type="taxonomic scope" value="Eukaryota"/>
</dbReference>
<evidence type="ECO:0000256" key="1">
    <source>
        <dbReference type="ARBA" id="ARBA00022598"/>
    </source>
</evidence>
<dbReference type="GO" id="GO:0006303">
    <property type="term" value="P:double-strand break repair via nonhomologous end joining"/>
    <property type="evidence" value="ECO:0007669"/>
    <property type="project" value="TreeGrafter"/>
</dbReference>
<dbReference type="InterPro" id="IPR036599">
    <property type="entry name" value="DNA_ligase_N_sf"/>
</dbReference>
<dbReference type="GO" id="GO:0003677">
    <property type="term" value="F:DNA binding"/>
    <property type="evidence" value="ECO:0007669"/>
    <property type="project" value="InterPro"/>
</dbReference>
<dbReference type="GO" id="GO:0032807">
    <property type="term" value="C:DNA ligase IV complex"/>
    <property type="evidence" value="ECO:0007669"/>
    <property type="project" value="TreeGrafter"/>
</dbReference>
<evidence type="ECO:0000313" key="5">
    <source>
        <dbReference type="Proteomes" id="UP000013827"/>
    </source>
</evidence>
<dbReference type="PANTHER" id="PTHR45997">
    <property type="entry name" value="DNA LIGASE 4"/>
    <property type="match status" value="1"/>
</dbReference>
<keyword evidence="5" id="KW-1185">Reference proteome</keyword>
<dbReference type="RefSeq" id="XP_005790270.1">
    <property type="nucleotide sequence ID" value="XM_005790213.1"/>
</dbReference>
<dbReference type="PaxDb" id="2903-EOD37841"/>
<organism evidence="4 5">
    <name type="scientific">Emiliania huxleyi (strain CCMP1516)</name>
    <dbReference type="NCBI Taxonomy" id="280463"/>
    <lineage>
        <taxon>Eukaryota</taxon>
        <taxon>Haptista</taxon>
        <taxon>Haptophyta</taxon>
        <taxon>Prymnesiophyceae</taxon>
        <taxon>Isochrysidales</taxon>
        <taxon>Noelaerhabdaceae</taxon>
        <taxon>Emiliania</taxon>
    </lineage>
</organism>
<proteinExistence type="predicted"/>
<dbReference type="Pfam" id="PF04675">
    <property type="entry name" value="DNA_ligase_A_N"/>
    <property type="match status" value="1"/>
</dbReference>
<dbReference type="GO" id="GO:0005524">
    <property type="term" value="F:ATP binding"/>
    <property type="evidence" value="ECO:0007669"/>
    <property type="project" value="InterPro"/>
</dbReference>
<keyword evidence="1" id="KW-0436">Ligase</keyword>
<evidence type="ECO:0000259" key="3">
    <source>
        <dbReference type="Pfam" id="PF04675"/>
    </source>
</evidence>
<dbReference type="AlphaFoldDB" id="A0A0D3KQ06"/>
<dbReference type="EnsemblProtists" id="EOD37841">
    <property type="protein sequence ID" value="EOD37841"/>
    <property type="gene ID" value="EMIHUDRAFT_225124"/>
</dbReference>